<dbReference type="GO" id="GO:0016791">
    <property type="term" value="F:phosphatase activity"/>
    <property type="evidence" value="ECO:0007669"/>
    <property type="project" value="TreeGrafter"/>
</dbReference>
<dbReference type="Proteomes" id="UP000641386">
    <property type="component" value="Unassembled WGS sequence"/>
</dbReference>
<comment type="caution">
    <text evidence="3">The sequence shown here is derived from an EMBL/GenBank/DDBJ whole genome shotgun (WGS) entry which is preliminary data.</text>
</comment>
<dbReference type="InterPro" id="IPR035965">
    <property type="entry name" value="PAS-like_dom_sf"/>
</dbReference>
<dbReference type="InterPro" id="IPR036457">
    <property type="entry name" value="PPM-type-like_dom_sf"/>
</dbReference>
<evidence type="ECO:0000313" key="3">
    <source>
        <dbReference type="EMBL" id="GHE61463.1"/>
    </source>
</evidence>
<name>A0A918ZP32_9ACTN</name>
<dbReference type="PANTHER" id="PTHR43156:SF2">
    <property type="entry name" value="STAGE II SPORULATION PROTEIN E"/>
    <property type="match status" value="1"/>
</dbReference>
<dbReference type="SUPFAM" id="SSF55781">
    <property type="entry name" value="GAF domain-like"/>
    <property type="match status" value="1"/>
</dbReference>
<reference evidence="3" key="2">
    <citation type="submission" date="2020-09" db="EMBL/GenBank/DDBJ databases">
        <authorList>
            <person name="Sun Q."/>
            <person name="Ohkuma M."/>
        </authorList>
    </citation>
    <scope>NUCLEOTIDE SEQUENCE</scope>
    <source>
        <strain evidence="3">JCM 3302</strain>
    </source>
</reference>
<dbReference type="SUPFAM" id="SSF55785">
    <property type="entry name" value="PYP-like sensor domain (PAS domain)"/>
    <property type="match status" value="1"/>
</dbReference>
<dbReference type="Gene3D" id="3.60.40.10">
    <property type="entry name" value="PPM-type phosphatase domain"/>
    <property type="match status" value="1"/>
</dbReference>
<evidence type="ECO:0000313" key="4">
    <source>
        <dbReference type="Proteomes" id="UP000641386"/>
    </source>
</evidence>
<dbReference type="Gene3D" id="3.30.450.40">
    <property type="match status" value="1"/>
</dbReference>
<dbReference type="SMART" id="SM00065">
    <property type="entry name" value="GAF"/>
    <property type="match status" value="1"/>
</dbReference>
<dbReference type="AlphaFoldDB" id="A0A918ZP32"/>
<organism evidence="3 4">
    <name type="scientific">Streptomyces spiralis</name>
    <dbReference type="NCBI Taxonomy" id="66376"/>
    <lineage>
        <taxon>Bacteria</taxon>
        <taxon>Bacillati</taxon>
        <taxon>Actinomycetota</taxon>
        <taxon>Actinomycetes</taxon>
        <taxon>Kitasatosporales</taxon>
        <taxon>Streptomycetaceae</taxon>
        <taxon>Streptomyces</taxon>
    </lineage>
</organism>
<dbReference type="SUPFAM" id="SSF55874">
    <property type="entry name" value="ATPase domain of HSP90 chaperone/DNA topoisomerase II/histidine kinase"/>
    <property type="match status" value="1"/>
</dbReference>
<dbReference type="InterPro" id="IPR003594">
    <property type="entry name" value="HATPase_dom"/>
</dbReference>
<dbReference type="NCBIfam" id="TIGR00229">
    <property type="entry name" value="sensory_box"/>
    <property type="match status" value="1"/>
</dbReference>
<dbReference type="Pfam" id="PF01590">
    <property type="entry name" value="GAF"/>
    <property type="match status" value="1"/>
</dbReference>
<dbReference type="InterPro" id="IPR001932">
    <property type="entry name" value="PPM-type_phosphatase-like_dom"/>
</dbReference>
<dbReference type="CDD" id="cd00130">
    <property type="entry name" value="PAS"/>
    <property type="match status" value="1"/>
</dbReference>
<evidence type="ECO:0000256" key="1">
    <source>
        <dbReference type="ARBA" id="ARBA00022801"/>
    </source>
</evidence>
<dbReference type="EMBL" id="BNBC01000004">
    <property type="protein sequence ID" value="GHE61463.1"/>
    <property type="molecule type" value="Genomic_DNA"/>
</dbReference>
<sequence length="694" mass="74929">MAYGDPGRPVDKTSAAMLEALFTSSPVGLHLLDTDLRVVRLNTATPAMQGVHLDDLVGRPVREVYHMVEDGDMETVLHQVLETGEPLWQRIVRAQIKGEPPEERHFEVTAMRLERGPQPEVLGLAVTAVDVTERERGRARTKVLDAVRRRVGRALDPAVTGEELVAALVPEFADIAIVEVVDSVIRGDEPPPAPLPPGTALMRTAFGSGQAHPPQAYPVGEVRRLPGPTPFTQALADLRPRVVPLHASDPWMPFDPPRVEAMHSSKSHTLLVVPLALRDTALGLVSLYRTGQSPPFDTGDQQLAVELAAHTALAIDNARRYIREHTIAATVQRQLLPRRPETHASLETAYLSVSGAGPGSWYDTMTLSSARTALVVGNVSGRGLNAAASMGQLRTVVRSLSAFDLSPDELLARLHDTAAELAFERANLPLGDPLRREALTADCAYAIHDPLTGTCCLATAGYLAPVVIRPDHTMSVPDTPAGPCLGVAEDAPFATTEFEVPVGSVLVFTSDPLVTGYLAESSRPLRAAPDYAERPLQELCDDIVYSLPEGLGAGDAAVIIARTRSFPAEGFASWRFGDDHASVATARRRTGEQLAAWGVDDETAFNTQLIVSELVTNALRYGAPPIEVRLIHDRMLTCEVRDAGQAAPHLRHARVADEGGRGLFIAAELAQSWGVRYVNSGKMVWTEQPLADDR</sequence>
<dbReference type="Pfam" id="PF13581">
    <property type="entry name" value="HATPase_c_2"/>
    <property type="match status" value="1"/>
</dbReference>
<dbReference type="PROSITE" id="PS50112">
    <property type="entry name" value="PAS"/>
    <property type="match status" value="1"/>
</dbReference>
<gene>
    <name evidence="3" type="ORF">GCM10014715_13580</name>
</gene>
<dbReference type="FunFam" id="3.30.565.10:FF:000028">
    <property type="entry name" value="PAS sensor protein"/>
    <property type="match status" value="1"/>
</dbReference>
<dbReference type="InterPro" id="IPR013656">
    <property type="entry name" value="PAS_4"/>
</dbReference>
<dbReference type="SMART" id="SM00331">
    <property type="entry name" value="PP2C_SIG"/>
    <property type="match status" value="1"/>
</dbReference>
<dbReference type="InterPro" id="IPR000014">
    <property type="entry name" value="PAS"/>
</dbReference>
<keyword evidence="4" id="KW-1185">Reference proteome</keyword>
<reference evidence="3" key="1">
    <citation type="journal article" date="2014" name="Int. J. Syst. Evol. Microbiol.">
        <title>Complete genome sequence of Corynebacterium casei LMG S-19264T (=DSM 44701T), isolated from a smear-ripened cheese.</title>
        <authorList>
            <consortium name="US DOE Joint Genome Institute (JGI-PGF)"/>
            <person name="Walter F."/>
            <person name="Albersmeier A."/>
            <person name="Kalinowski J."/>
            <person name="Ruckert C."/>
        </authorList>
    </citation>
    <scope>NUCLEOTIDE SEQUENCE</scope>
    <source>
        <strain evidence="3">JCM 3302</strain>
    </source>
</reference>
<dbReference type="InterPro" id="IPR029016">
    <property type="entry name" value="GAF-like_dom_sf"/>
</dbReference>
<dbReference type="InterPro" id="IPR052016">
    <property type="entry name" value="Bact_Sigma-Reg"/>
</dbReference>
<proteinExistence type="predicted"/>
<feature type="domain" description="PAS" evidence="2">
    <location>
        <begin position="14"/>
        <end position="84"/>
    </location>
</feature>
<evidence type="ECO:0000259" key="2">
    <source>
        <dbReference type="PROSITE" id="PS50112"/>
    </source>
</evidence>
<dbReference type="SMART" id="SM00091">
    <property type="entry name" value="PAS"/>
    <property type="match status" value="1"/>
</dbReference>
<dbReference type="Pfam" id="PF07228">
    <property type="entry name" value="SpoIIE"/>
    <property type="match status" value="1"/>
</dbReference>
<dbReference type="CDD" id="cd16936">
    <property type="entry name" value="HATPase_RsbW-like"/>
    <property type="match status" value="1"/>
</dbReference>
<dbReference type="InterPro" id="IPR003018">
    <property type="entry name" value="GAF"/>
</dbReference>
<dbReference type="PANTHER" id="PTHR43156">
    <property type="entry name" value="STAGE II SPORULATION PROTEIN E-RELATED"/>
    <property type="match status" value="1"/>
</dbReference>
<accession>A0A918ZP32</accession>
<dbReference type="Pfam" id="PF08448">
    <property type="entry name" value="PAS_4"/>
    <property type="match status" value="1"/>
</dbReference>
<dbReference type="RefSeq" id="WP_189897477.1">
    <property type="nucleotide sequence ID" value="NZ_BNBC01000004.1"/>
</dbReference>
<dbReference type="InterPro" id="IPR036890">
    <property type="entry name" value="HATPase_C_sf"/>
</dbReference>
<protein>
    <recommendedName>
        <fullName evidence="2">PAS domain-containing protein</fullName>
    </recommendedName>
</protein>
<dbReference type="Gene3D" id="3.30.565.10">
    <property type="entry name" value="Histidine kinase-like ATPase, C-terminal domain"/>
    <property type="match status" value="1"/>
</dbReference>
<keyword evidence="1" id="KW-0378">Hydrolase</keyword>
<dbReference type="Gene3D" id="3.30.450.20">
    <property type="entry name" value="PAS domain"/>
    <property type="match status" value="1"/>
</dbReference>